<dbReference type="EMBL" id="LBNE01000001">
    <property type="protein sequence ID" value="KKO72850.1"/>
    <property type="molecule type" value="Genomic_DNA"/>
</dbReference>
<evidence type="ECO:0000313" key="2">
    <source>
        <dbReference type="EMBL" id="KKO72850.1"/>
    </source>
</evidence>
<evidence type="ECO:0000256" key="1">
    <source>
        <dbReference type="SAM" id="SignalP"/>
    </source>
</evidence>
<dbReference type="STRING" id="206506.AAV32_00340"/>
<dbReference type="Proteomes" id="UP000078084">
    <property type="component" value="Unassembled WGS sequence"/>
</dbReference>
<proteinExistence type="predicted"/>
<feature type="chain" id="PRO_5007908784" description="DUF1329 domain-containing protein" evidence="1">
    <location>
        <begin position="24"/>
        <end position="449"/>
    </location>
</feature>
<evidence type="ECO:0008006" key="4">
    <source>
        <dbReference type="Google" id="ProtNLM"/>
    </source>
</evidence>
<dbReference type="RefSeq" id="WP_068366299.1">
    <property type="nucleotide sequence ID" value="NZ_CP033936.1"/>
</dbReference>
<gene>
    <name evidence="2" type="ORF">AAV32_00340</name>
</gene>
<dbReference type="Pfam" id="PF07044">
    <property type="entry name" value="DUF1329"/>
    <property type="match status" value="1"/>
</dbReference>
<accession>A0A171KVD3</accession>
<comment type="caution">
    <text evidence="2">The sequence shown here is derived from an EMBL/GenBank/DDBJ whole genome shotgun (WGS) entry which is preliminary data.</text>
</comment>
<dbReference type="PATRIC" id="fig|206506.3.peg.96"/>
<dbReference type="InterPro" id="IPR010752">
    <property type="entry name" value="DUF1329"/>
</dbReference>
<keyword evidence="1" id="KW-0732">Signal</keyword>
<name>A0A171KVD3_9BURK</name>
<dbReference type="Gene3D" id="2.50.20.10">
    <property type="entry name" value="Lipoprotein localisation LolA/LolB/LppX"/>
    <property type="match status" value="1"/>
</dbReference>
<dbReference type="OrthoDB" id="6751304at2"/>
<sequence length="449" mass="50205">MTFLRTTLPLALTMALLASGARAGVDAAQAERLKQDLTPFGAERAGNADGSIPPWEGGYTTPLPDPRTDPFAADKPLYQINAQNMGEYATQLSEGTRALLQKYPDSFHLDVYPTRRTASAPQWVYDNTYANATRGQLEGDDVRGAFGGVPFPIPQSGTEVMWNHLLRWQGVALQRSPSQYQATANGKLVKITDITSDYQYPFYYQDGSPETFYDSGEFSKLRLLTRAPAIRAGDAIVGIENLDQDKTQVWLYLTGQRRVRKLPNPCCDTPDPSTGGITSVDEAYGFFGRLDRYDWKLVGKQEMFIPYNNNRIFGAATDEDVMAPHHVKPEYMRWEKHRVWVIDATLRAGKRHQAPRSRYYCDEDTWICTLGERWDGHGQLWKMTWVAPVVAPDMPALLPAVFGAHDLLAETAFISGINSRASANPPFVIRERQPDSVFTPDAMAGEGIR</sequence>
<feature type="signal peptide" evidence="1">
    <location>
        <begin position="1"/>
        <end position="23"/>
    </location>
</feature>
<reference evidence="2 3" key="1">
    <citation type="submission" date="2015-04" db="EMBL/GenBank/DDBJ databases">
        <title>Genome sequence of Kerstersia gyiorum CG1.</title>
        <authorList>
            <person name="Greninger A.L."/>
            <person name="Kozyreva V."/>
            <person name="Chaturvedi V."/>
        </authorList>
    </citation>
    <scope>NUCLEOTIDE SEQUENCE [LARGE SCALE GENOMIC DNA]</scope>
    <source>
        <strain evidence="2 3">CG1</strain>
    </source>
</reference>
<organism evidence="2 3">
    <name type="scientific">Kerstersia gyiorum</name>
    <dbReference type="NCBI Taxonomy" id="206506"/>
    <lineage>
        <taxon>Bacteria</taxon>
        <taxon>Pseudomonadati</taxon>
        <taxon>Pseudomonadota</taxon>
        <taxon>Betaproteobacteria</taxon>
        <taxon>Burkholderiales</taxon>
        <taxon>Alcaligenaceae</taxon>
        <taxon>Kerstersia</taxon>
    </lineage>
</organism>
<protein>
    <recommendedName>
        <fullName evidence="4">DUF1329 domain-containing protein</fullName>
    </recommendedName>
</protein>
<evidence type="ECO:0000313" key="3">
    <source>
        <dbReference type="Proteomes" id="UP000078084"/>
    </source>
</evidence>
<keyword evidence="3" id="KW-1185">Reference proteome</keyword>
<dbReference type="AlphaFoldDB" id="A0A171KVD3"/>